<dbReference type="EMBL" id="CVTD020000010">
    <property type="protein sequence ID" value="CRZ33992.1"/>
    <property type="molecule type" value="Genomic_DNA"/>
</dbReference>
<keyword evidence="3" id="KW-0288">FMN</keyword>
<comment type="similarity">
    <text evidence="4">Belongs to the flavoredoxin family.</text>
</comment>
<dbReference type="Pfam" id="PF01613">
    <property type="entry name" value="Flavin_Reduct"/>
    <property type="match status" value="1"/>
</dbReference>
<organism evidence="6 7">
    <name type="scientific">Herbinix hemicellulosilytica</name>
    <dbReference type="NCBI Taxonomy" id="1564487"/>
    <lineage>
        <taxon>Bacteria</taxon>
        <taxon>Bacillati</taxon>
        <taxon>Bacillota</taxon>
        <taxon>Clostridia</taxon>
        <taxon>Lachnospirales</taxon>
        <taxon>Lachnospiraceae</taxon>
        <taxon>Herbinix</taxon>
    </lineage>
</organism>
<accession>A0A0H5SEU4</accession>
<proteinExistence type="inferred from homology"/>
<evidence type="ECO:0000256" key="2">
    <source>
        <dbReference type="ARBA" id="ARBA00022630"/>
    </source>
</evidence>
<reference evidence="6 7" key="1">
    <citation type="submission" date="2015-06" db="EMBL/GenBank/DDBJ databases">
        <authorList>
            <person name="Wibberg Daniel"/>
        </authorList>
    </citation>
    <scope>NUCLEOTIDE SEQUENCE [LARGE SCALE GENOMIC DNA]</scope>
    <source>
        <strain evidence="6 7">T3/55T</strain>
    </source>
</reference>
<evidence type="ECO:0000259" key="5">
    <source>
        <dbReference type="Pfam" id="PF01613"/>
    </source>
</evidence>
<keyword evidence="2" id="KW-0285">Flavoprotein</keyword>
<dbReference type="PANTHER" id="PTHR33798:SF5">
    <property type="entry name" value="FLAVIN REDUCTASE LIKE DOMAIN-CONTAINING PROTEIN"/>
    <property type="match status" value="1"/>
</dbReference>
<dbReference type="GO" id="GO:0016646">
    <property type="term" value="F:oxidoreductase activity, acting on the CH-NH group of donors, NAD or NADP as acceptor"/>
    <property type="evidence" value="ECO:0007669"/>
    <property type="project" value="UniProtKB-ARBA"/>
</dbReference>
<dbReference type="Gene3D" id="2.30.110.10">
    <property type="entry name" value="Electron Transport, Fmn-binding Protein, Chain A"/>
    <property type="match status" value="1"/>
</dbReference>
<dbReference type="GO" id="GO:0010181">
    <property type="term" value="F:FMN binding"/>
    <property type="evidence" value="ECO:0007669"/>
    <property type="project" value="InterPro"/>
</dbReference>
<dbReference type="AlphaFoldDB" id="A0A0H5SEU4"/>
<keyword evidence="7" id="KW-1185">Reference proteome</keyword>
<evidence type="ECO:0000313" key="7">
    <source>
        <dbReference type="Proteomes" id="UP000236497"/>
    </source>
</evidence>
<dbReference type="PANTHER" id="PTHR33798">
    <property type="entry name" value="FLAVOPROTEIN OXYGENASE"/>
    <property type="match status" value="1"/>
</dbReference>
<feature type="domain" description="Flavin reductase like" evidence="5">
    <location>
        <begin position="31"/>
        <end position="169"/>
    </location>
</feature>
<dbReference type="RefSeq" id="WP_242967524.1">
    <property type="nucleotide sequence ID" value="NZ_CVTD020000010.1"/>
</dbReference>
<dbReference type="Proteomes" id="UP000236497">
    <property type="component" value="Unassembled WGS sequence"/>
</dbReference>
<evidence type="ECO:0000313" key="6">
    <source>
        <dbReference type="EMBL" id="CRZ33992.1"/>
    </source>
</evidence>
<evidence type="ECO:0000256" key="1">
    <source>
        <dbReference type="ARBA" id="ARBA00001917"/>
    </source>
</evidence>
<evidence type="ECO:0000256" key="3">
    <source>
        <dbReference type="ARBA" id="ARBA00022643"/>
    </source>
</evidence>
<comment type="cofactor">
    <cofactor evidence="1">
        <name>FMN</name>
        <dbReference type="ChEBI" id="CHEBI:58210"/>
    </cofactor>
</comment>
<sequence>MKKEFSVMPETFTEAYPGEFTGFSWMDFITAIPSPLFVVTTYKSNGKENACLQSWSTFVGDDGQFICIIGSVSKRGHLYQTLKETKCCVLNFPSRDIYDKCQKTVVYNNFDDDEITMAGLTSEKAKTVNAPRIAECFLNIECELLWEHEHFEGSRDVTVALRATHICMDSDHYDENKLGRYGKTGYMYNIHNPRNPETGEMIPECFGALEMYK</sequence>
<protein>
    <recommendedName>
        <fullName evidence="5">Flavin reductase like domain-containing protein</fullName>
    </recommendedName>
</protein>
<evidence type="ECO:0000256" key="4">
    <source>
        <dbReference type="ARBA" id="ARBA00038054"/>
    </source>
</evidence>
<dbReference type="InterPro" id="IPR002563">
    <property type="entry name" value="Flavin_Rdtase-like_dom"/>
</dbReference>
<gene>
    <name evidence="6" type="ORF">HHT355_0789</name>
</gene>
<dbReference type="InterPro" id="IPR012349">
    <property type="entry name" value="Split_barrel_FMN-bd"/>
</dbReference>
<dbReference type="SUPFAM" id="SSF50475">
    <property type="entry name" value="FMN-binding split barrel"/>
    <property type="match status" value="1"/>
</dbReference>
<name>A0A0H5SEU4_HERHM</name>